<dbReference type="SUPFAM" id="SSF51735">
    <property type="entry name" value="NAD(P)-binding Rossmann-fold domains"/>
    <property type="match status" value="1"/>
</dbReference>
<gene>
    <name evidence="4" type="ORF">SPPG_04589</name>
</gene>
<dbReference type="RefSeq" id="XP_016608298.1">
    <property type="nucleotide sequence ID" value="XM_016752825.1"/>
</dbReference>
<feature type="domain" description="Enoyl reductase (ER)" evidence="3">
    <location>
        <begin position="10"/>
        <end position="343"/>
    </location>
</feature>
<organism evidence="4 5">
    <name type="scientific">Spizellomyces punctatus (strain DAOM BR117)</name>
    <dbReference type="NCBI Taxonomy" id="645134"/>
    <lineage>
        <taxon>Eukaryota</taxon>
        <taxon>Fungi</taxon>
        <taxon>Fungi incertae sedis</taxon>
        <taxon>Chytridiomycota</taxon>
        <taxon>Chytridiomycota incertae sedis</taxon>
        <taxon>Chytridiomycetes</taxon>
        <taxon>Spizellomycetales</taxon>
        <taxon>Spizellomycetaceae</taxon>
        <taxon>Spizellomyces</taxon>
    </lineage>
</organism>
<dbReference type="eggNOG" id="KOG1198">
    <property type="taxonomic scope" value="Eukaryota"/>
</dbReference>
<protein>
    <recommendedName>
        <fullName evidence="3">Enoyl reductase (ER) domain-containing protein</fullName>
    </recommendedName>
</protein>
<keyword evidence="1" id="KW-0521">NADP</keyword>
<sequence>MRIISLQPSGDLTLSTDAIKPSPRPNHILVRVKAFAVNRQDLKTGPSVKDAGVECVGSVEDTGGVKGLRVGATVAVLSFGEGGLWKDYCLVPAKCVIPLQVSPPTPGSPLDPATWAKLAAIPLTFLTAFGILDNLDLRKHDRLLIRGGTSSIGLTIATVAKALGAVVAATTRDPTKAPNLSENGADFVILEREGGIKDDVRMMFASKETFSSTDELSTPTLSTTRINDSAGADKCVDLLGVGTVQDSLLALKSPGGICCLAGTLGGSEPTTFNPMKDIPSGVYLTTFAVDRVDMGRVPLQEIVDRVLERGEYRLNLDRIFGLEDLDKVKDYVEGNKARGKVVVVLPNEL</sequence>
<dbReference type="InterPro" id="IPR013154">
    <property type="entry name" value="ADH-like_N"/>
</dbReference>
<dbReference type="EMBL" id="KQ257456">
    <property type="protein sequence ID" value="KND00259.1"/>
    <property type="molecule type" value="Genomic_DNA"/>
</dbReference>
<dbReference type="InterPro" id="IPR013149">
    <property type="entry name" value="ADH-like_C"/>
</dbReference>
<evidence type="ECO:0000313" key="5">
    <source>
        <dbReference type="Proteomes" id="UP000053201"/>
    </source>
</evidence>
<dbReference type="Pfam" id="PF00107">
    <property type="entry name" value="ADH_zinc_N"/>
    <property type="match status" value="1"/>
</dbReference>
<proteinExistence type="predicted"/>
<evidence type="ECO:0000256" key="1">
    <source>
        <dbReference type="ARBA" id="ARBA00022857"/>
    </source>
</evidence>
<keyword evidence="2" id="KW-0560">Oxidoreductase</keyword>
<evidence type="ECO:0000259" key="3">
    <source>
        <dbReference type="SMART" id="SM00829"/>
    </source>
</evidence>
<keyword evidence="5" id="KW-1185">Reference proteome</keyword>
<name>A0A0L0HHH0_SPIPD</name>
<evidence type="ECO:0000256" key="2">
    <source>
        <dbReference type="ARBA" id="ARBA00023002"/>
    </source>
</evidence>
<dbReference type="InterPro" id="IPR011032">
    <property type="entry name" value="GroES-like_sf"/>
</dbReference>
<dbReference type="InterPro" id="IPR036291">
    <property type="entry name" value="NAD(P)-bd_dom_sf"/>
</dbReference>
<dbReference type="STRING" id="645134.A0A0L0HHH0"/>
<dbReference type="Pfam" id="PF08240">
    <property type="entry name" value="ADH_N"/>
    <property type="match status" value="1"/>
</dbReference>
<dbReference type="Gene3D" id="3.40.50.720">
    <property type="entry name" value="NAD(P)-binding Rossmann-like Domain"/>
    <property type="match status" value="1"/>
</dbReference>
<dbReference type="InParanoid" id="A0A0L0HHH0"/>
<dbReference type="Gene3D" id="3.90.180.10">
    <property type="entry name" value="Medium-chain alcohol dehydrogenases, catalytic domain"/>
    <property type="match status" value="1"/>
</dbReference>
<dbReference type="OrthoDB" id="203908at2759"/>
<dbReference type="GO" id="GO:0016651">
    <property type="term" value="F:oxidoreductase activity, acting on NAD(P)H"/>
    <property type="evidence" value="ECO:0007669"/>
    <property type="project" value="TreeGrafter"/>
</dbReference>
<dbReference type="SUPFAM" id="SSF50129">
    <property type="entry name" value="GroES-like"/>
    <property type="match status" value="1"/>
</dbReference>
<dbReference type="AlphaFoldDB" id="A0A0L0HHH0"/>
<accession>A0A0L0HHH0</accession>
<dbReference type="SMART" id="SM00829">
    <property type="entry name" value="PKS_ER"/>
    <property type="match status" value="1"/>
</dbReference>
<dbReference type="PANTHER" id="PTHR48106">
    <property type="entry name" value="QUINONE OXIDOREDUCTASE PIG3-RELATED"/>
    <property type="match status" value="1"/>
</dbReference>
<reference evidence="4 5" key="1">
    <citation type="submission" date="2009-08" db="EMBL/GenBank/DDBJ databases">
        <title>The Genome Sequence of Spizellomyces punctatus strain DAOM BR117.</title>
        <authorList>
            <consortium name="The Broad Institute Genome Sequencing Platform"/>
            <person name="Russ C."/>
            <person name="Cuomo C."/>
            <person name="Shea T."/>
            <person name="Young S.K."/>
            <person name="Zeng Q."/>
            <person name="Koehrsen M."/>
            <person name="Haas B."/>
            <person name="Borodovsky M."/>
            <person name="Guigo R."/>
            <person name="Alvarado L."/>
            <person name="Berlin A."/>
            <person name="Bochicchio J."/>
            <person name="Borenstein D."/>
            <person name="Chapman S."/>
            <person name="Chen Z."/>
            <person name="Engels R."/>
            <person name="Freedman E."/>
            <person name="Gellesch M."/>
            <person name="Goldberg J."/>
            <person name="Griggs A."/>
            <person name="Gujja S."/>
            <person name="Heiman D."/>
            <person name="Hepburn T."/>
            <person name="Howarth C."/>
            <person name="Jen D."/>
            <person name="Larson L."/>
            <person name="Lewis B."/>
            <person name="Mehta T."/>
            <person name="Park D."/>
            <person name="Pearson M."/>
            <person name="Roberts A."/>
            <person name="Saif S."/>
            <person name="Shenoy N."/>
            <person name="Sisk P."/>
            <person name="Stolte C."/>
            <person name="Sykes S."/>
            <person name="Thomson T."/>
            <person name="Walk T."/>
            <person name="White J."/>
            <person name="Yandava C."/>
            <person name="Burger G."/>
            <person name="Gray M.W."/>
            <person name="Holland P.W.H."/>
            <person name="King N."/>
            <person name="Lang F.B.F."/>
            <person name="Roger A.J."/>
            <person name="Ruiz-Trillo I."/>
            <person name="Lander E."/>
            <person name="Nusbaum C."/>
        </authorList>
    </citation>
    <scope>NUCLEOTIDE SEQUENCE [LARGE SCALE GENOMIC DNA]</scope>
    <source>
        <strain evidence="4 5">DAOM BR117</strain>
    </source>
</reference>
<dbReference type="InterPro" id="IPR020843">
    <property type="entry name" value="ER"/>
</dbReference>
<dbReference type="GeneID" id="27688030"/>
<dbReference type="OMA" id="GMGRNRP"/>
<dbReference type="PANTHER" id="PTHR48106:SF18">
    <property type="entry name" value="QUINONE OXIDOREDUCTASE PIG3"/>
    <property type="match status" value="1"/>
</dbReference>
<dbReference type="VEuPathDB" id="FungiDB:SPPG_04589"/>
<evidence type="ECO:0000313" key="4">
    <source>
        <dbReference type="EMBL" id="KND00259.1"/>
    </source>
</evidence>
<dbReference type="GO" id="GO:0070402">
    <property type="term" value="F:NADPH binding"/>
    <property type="evidence" value="ECO:0007669"/>
    <property type="project" value="TreeGrafter"/>
</dbReference>
<dbReference type="Proteomes" id="UP000053201">
    <property type="component" value="Unassembled WGS sequence"/>
</dbReference>